<dbReference type="Proteomes" id="UP001186944">
    <property type="component" value="Unassembled WGS sequence"/>
</dbReference>
<dbReference type="CDD" id="cd01671">
    <property type="entry name" value="CARD"/>
    <property type="match status" value="1"/>
</dbReference>
<evidence type="ECO:0000256" key="2">
    <source>
        <dbReference type="PROSITE-ProRule" id="PRU00192"/>
    </source>
</evidence>
<feature type="compositionally biased region" description="Basic and acidic residues" evidence="4">
    <location>
        <begin position="1546"/>
        <end position="1559"/>
    </location>
</feature>
<feature type="compositionally biased region" description="Basic and acidic residues" evidence="4">
    <location>
        <begin position="1117"/>
        <end position="1138"/>
    </location>
</feature>
<feature type="compositionally biased region" description="Pro residues" evidence="4">
    <location>
        <begin position="493"/>
        <end position="510"/>
    </location>
</feature>
<feature type="compositionally biased region" description="Basic and acidic residues" evidence="4">
    <location>
        <begin position="1230"/>
        <end position="1248"/>
    </location>
</feature>
<keyword evidence="11" id="KW-1185">Reference proteome</keyword>
<dbReference type="GO" id="GO:0098609">
    <property type="term" value="P:cell-cell adhesion"/>
    <property type="evidence" value="ECO:0007669"/>
    <property type="project" value="TreeGrafter"/>
</dbReference>
<feature type="compositionally biased region" description="Basic and acidic residues" evidence="4">
    <location>
        <begin position="477"/>
        <end position="492"/>
    </location>
</feature>
<dbReference type="PROSITE" id="PS50209">
    <property type="entry name" value="CARD"/>
    <property type="match status" value="1"/>
</dbReference>
<dbReference type="SMART" id="SM00072">
    <property type="entry name" value="GuKc"/>
    <property type="match status" value="1"/>
</dbReference>
<feature type="compositionally biased region" description="Basic and acidic residues" evidence="4">
    <location>
        <begin position="1363"/>
        <end position="1374"/>
    </location>
</feature>
<dbReference type="Pfam" id="PF07653">
    <property type="entry name" value="SH3_2"/>
    <property type="match status" value="1"/>
</dbReference>
<feature type="region of interest" description="Disordered" evidence="4">
    <location>
        <begin position="1344"/>
        <end position="1374"/>
    </location>
</feature>
<dbReference type="SUPFAM" id="SSF50044">
    <property type="entry name" value="SH3-domain"/>
    <property type="match status" value="1"/>
</dbReference>
<organism evidence="10 11">
    <name type="scientific">Pinctada imbricata</name>
    <name type="common">Atlantic pearl-oyster</name>
    <name type="synonym">Pinctada martensii</name>
    <dbReference type="NCBI Taxonomy" id="66713"/>
    <lineage>
        <taxon>Eukaryota</taxon>
        <taxon>Metazoa</taxon>
        <taxon>Spiralia</taxon>
        <taxon>Lophotrochozoa</taxon>
        <taxon>Mollusca</taxon>
        <taxon>Bivalvia</taxon>
        <taxon>Autobranchia</taxon>
        <taxon>Pteriomorphia</taxon>
        <taxon>Pterioida</taxon>
        <taxon>Pterioidea</taxon>
        <taxon>Pteriidae</taxon>
        <taxon>Pinctada</taxon>
    </lineage>
</organism>
<feature type="compositionally biased region" description="Polar residues" evidence="4">
    <location>
        <begin position="1217"/>
        <end position="1229"/>
    </location>
</feature>
<feature type="region of interest" description="Disordered" evidence="4">
    <location>
        <begin position="1398"/>
        <end position="1436"/>
    </location>
</feature>
<dbReference type="InterPro" id="IPR000906">
    <property type="entry name" value="ZU5_dom"/>
</dbReference>
<dbReference type="CDD" id="cd06728">
    <property type="entry name" value="PDZ2_ZO1-like_ds"/>
    <property type="match status" value="1"/>
</dbReference>
<reference evidence="10" key="1">
    <citation type="submission" date="2019-08" db="EMBL/GenBank/DDBJ databases">
        <title>The improved chromosome-level genome for the pearl oyster Pinctada fucata martensii using PacBio sequencing and Hi-C.</title>
        <authorList>
            <person name="Zheng Z."/>
        </authorList>
    </citation>
    <scope>NUCLEOTIDE SEQUENCE</scope>
    <source>
        <strain evidence="10">ZZ-2019</strain>
        <tissue evidence="10">Adductor muscle</tissue>
    </source>
</reference>
<feature type="domain" description="CARD" evidence="8">
    <location>
        <begin position="3"/>
        <end position="92"/>
    </location>
</feature>
<comment type="caution">
    <text evidence="10">The sequence shown here is derived from an EMBL/GenBank/DDBJ whole genome shotgun (WGS) entry which is preliminary data.</text>
</comment>
<dbReference type="InterPro" id="IPR011029">
    <property type="entry name" value="DEATH-like_dom_sf"/>
</dbReference>
<feature type="compositionally biased region" description="Polar residues" evidence="4">
    <location>
        <begin position="1420"/>
        <end position="1431"/>
    </location>
</feature>
<dbReference type="GO" id="GO:0150105">
    <property type="term" value="P:protein localization to cell-cell junction"/>
    <property type="evidence" value="ECO:0007669"/>
    <property type="project" value="TreeGrafter"/>
</dbReference>
<dbReference type="SMART" id="SM00326">
    <property type="entry name" value="SH3"/>
    <property type="match status" value="1"/>
</dbReference>
<dbReference type="Gene3D" id="2.60.220.30">
    <property type="match status" value="1"/>
</dbReference>
<dbReference type="Gene3D" id="2.30.30.40">
    <property type="entry name" value="SH3 Domains"/>
    <property type="match status" value="1"/>
</dbReference>
<dbReference type="SUPFAM" id="SSF50156">
    <property type="entry name" value="PDZ domain-like"/>
    <property type="match status" value="3"/>
</dbReference>
<dbReference type="SUPFAM" id="SSF47986">
    <property type="entry name" value="DEATH domain"/>
    <property type="match status" value="1"/>
</dbReference>
<dbReference type="Pfam" id="PF00595">
    <property type="entry name" value="PDZ"/>
    <property type="match status" value="3"/>
</dbReference>
<dbReference type="PROSITE" id="PS50002">
    <property type="entry name" value="SH3"/>
    <property type="match status" value="1"/>
</dbReference>
<evidence type="ECO:0000256" key="1">
    <source>
        <dbReference type="ARBA" id="ARBA00022443"/>
    </source>
</evidence>
<feature type="region of interest" description="Disordered" evidence="4">
    <location>
        <begin position="1310"/>
        <end position="1330"/>
    </location>
</feature>
<evidence type="ECO:0000259" key="5">
    <source>
        <dbReference type="PROSITE" id="PS50002"/>
    </source>
</evidence>
<evidence type="ECO:0000259" key="9">
    <source>
        <dbReference type="PROSITE" id="PS51145"/>
    </source>
</evidence>
<feature type="coiled-coil region" evidence="3">
    <location>
        <begin position="111"/>
        <end position="145"/>
    </location>
</feature>
<dbReference type="InterPro" id="IPR001478">
    <property type="entry name" value="PDZ"/>
</dbReference>
<feature type="region of interest" description="Disordered" evidence="4">
    <location>
        <begin position="1506"/>
        <end position="1573"/>
    </location>
</feature>
<feature type="compositionally biased region" description="Basic and acidic residues" evidence="4">
    <location>
        <begin position="1186"/>
        <end position="1197"/>
    </location>
</feature>
<feature type="region of interest" description="Disordered" evidence="4">
    <location>
        <begin position="450"/>
        <end position="546"/>
    </location>
</feature>
<dbReference type="GO" id="GO:0005923">
    <property type="term" value="C:bicellular tight junction"/>
    <property type="evidence" value="ECO:0007669"/>
    <property type="project" value="TreeGrafter"/>
</dbReference>
<dbReference type="InterPro" id="IPR036028">
    <property type="entry name" value="SH3-like_dom_sf"/>
</dbReference>
<feature type="domain" description="ZU5" evidence="9">
    <location>
        <begin position="1596"/>
        <end position="1733"/>
    </location>
</feature>
<dbReference type="PROSITE" id="PS51145">
    <property type="entry name" value="ZU5"/>
    <property type="match status" value="1"/>
</dbReference>
<dbReference type="Pfam" id="PF00619">
    <property type="entry name" value="CARD"/>
    <property type="match status" value="1"/>
</dbReference>
<feature type="region of interest" description="Disordered" evidence="4">
    <location>
        <begin position="1453"/>
        <end position="1481"/>
    </location>
</feature>
<feature type="compositionally biased region" description="Polar residues" evidence="4">
    <location>
        <begin position="1013"/>
        <end position="1024"/>
    </location>
</feature>
<dbReference type="Gene3D" id="2.30.42.10">
    <property type="match status" value="3"/>
</dbReference>
<feature type="compositionally biased region" description="Polar residues" evidence="4">
    <location>
        <begin position="1518"/>
        <end position="1531"/>
    </location>
</feature>
<feature type="domain" description="Guanylate kinase-like" evidence="6">
    <location>
        <begin position="855"/>
        <end position="952"/>
    </location>
</feature>
<dbReference type="FunFam" id="2.60.220.30:FF:000004">
    <property type="entry name" value="tight junction protein ZO-1 isoform X1"/>
    <property type="match status" value="1"/>
</dbReference>
<dbReference type="PROSITE" id="PS50052">
    <property type="entry name" value="GUANYLATE_KINASE_2"/>
    <property type="match status" value="1"/>
</dbReference>
<dbReference type="GO" id="GO:0050839">
    <property type="term" value="F:cell adhesion molecule binding"/>
    <property type="evidence" value="ECO:0007669"/>
    <property type="project" value="TreeGrafter"/>
</dbReference>
<evidence type="ECO:0000256" key="4">
    <source>
        <dbReference type="SAM" id="MobiDB-lite"/>
    </source>
</evidence>
<feature type="domain" description="SH3" evidence="5">
    <location>
        <begin position="672"/>
        <end position="740"/>
    </location>
</feature>
<dbReference type="InterPro" id="IPR027417">
    <property type="entry name" value="P-loop_NTPase"/>
</dbReference>
<dbReference type="PROSITE" id="PS50106">
    <property type="entry name" value="PDZ"/>
    <property type="match status" value="3"/>
</dbReference>
<evidence type="ECO:0000259" key="6">
    <source>
        <dbReference type="PROSITE" id="PS50052"/>
    </source>
</evidence>
<evidence type="ECO:0000313" key="11">
    <source>
        <dbReference type="Proteomes" id="UP001186944"/>
    </source>
</evidence>
<gene>
    <name evidence="10" type="ORF">FSP39_020340</name>
</gene>
<feature type="compositionally biased region" description="Low complexity" evidence="4">
    <location>
        <begin position="1168"/>
        <end position="1182"/>
    </location>
</feature>
<keyword evidence="1 2" id="KW-0728">SH3 domain</keyword>
<feature type="compositionally biased region" description="Polar residues" evidence="4">
    <location>
        <begin position="1344"/>
        <end position="1357"/>
    </location>
</feature>
<feature type="domain" description="PDZ" evidence="7">
    <location>
        <begin position="329"/>
        <end position="407"/>
    </location>
</feature>
<protein>
    <recommendedName>
        <fullName evidence="12">Tight junction protein ZO-1-like</fullName>
    </recommendedName>
</protein>
<feature type="region of interest" description="Disordered" evidence="4">
    <location>
        <begin position="1099"/>
        <end position="1297"/>
    </location>
</feature>
<feature type="compositionally biased region" description="Basic and acidic residues" evidence="4">
    <location>
        <begin position="1472"/>
        <end position="1481"/>
    </location>
</feature>
<dbReference type="InterPro" id="IPR036034">
    <property type="entry name" value="PDZ_sf"/>
</dbReference>
<dbReference type="InterPro" id="IPR008145">
    <property type="entry name" value="GK/Ca_channel_bsu"/>
</dbReference>
<feature type="domain" description="PDZ" evidence="7">
    <location>
        <begin position="227"/>
        <end position="315"/>
    </location>
</feature>
<dbReference type="CDD" id="cd11859">
    <property type="entry name" value="SH3_ZO"/>
    <property type="match status" value="1"/>
</dbReference>
<dbReference type="InterPro" id="IPR001315">
    <property type="entry name" value="CARD"/>
</dbReference>
<feature type="domain" description="PDZ" evidence="7">
    <location>
        <begin position="579"/>
        <end position="659"/>
    </location>
</feature>
<feature type="compositionally biased region" description="Polar residues" evidence="4">
    <location>
        <begin position="154"/>
        <end position="169"/>
    </location>
</feature>
<dbReference type="Pfam" id="PF00791">
    <property type="entry name" value="ZU5"/>
    <property type="match status" value="1"/>
</dbReference>
<dbReference type="CDD" id="cd06727">
    <property type="entry name" value="PDZ1_ZO1-like"/>
    <property type="match status" value="1"/>
</dbReference>
<dbReference type="EMBL" id="VSWD01000008">
    <property type="protein sequence ID" value="KAK3095886.1"/>
    <property type="molecule type" value="Genomic_DNA"/>
</dbReference>
<dbReference type="GO" id="GO:0042981">
    <property type="term" value="P:regulation of apoptotic process"/>
    <property type="evidence" value="ECO:0007669"/>
    <property type="project" value="InterPro"/>
</dbReference>
<evidence type="ECO:0008006" key="12">
    <source>
        <dbReference type="Google" id="ProtNLM"/>
    </source>
</evidence>
<dbReference type="SMART" id="SM00218">
    <property type="entry name" value="ZU5"/>
    <property type="match status" value="1"/>
</dbReference>
<proteinExistence type="predicted"/>
<dbReference type="Gene3D" id="1.10.533.10">
    <property type="entry name" value="Death Domain, Fas"/>
    <property type="match status" value="1"/>
</dbReference>
<dbReference type="GO" id="GO:0045216">
    <property type="term" value="P:cell-cell junction organization"/>
    <property type="evidence" value="ECO:0007669"/>
    <property type="project" value="TreeGrafter"/>
</dbReference>
<dbReference type="InterPro" id="IPR008144">
    <property type="entry name" value="Guanylate_kin-like_dom"/>
</dbReference>
<evidence type="ECO:0000313" key="10">
    <source>
        <dbReference type="EMBL" id="KAK3095886.1"/>
    </source>
</evidence>
<keyword evidence="3" id="KW-0175">Coiled coil</keyword>
<feature type="compositionally biased region" description="Basic and acidic residues" evidence="4">
    <location>
        <begin position="1204"/>
        <end position="1215"/>
    </location>
</feature>
<evidence type="ECO:0000259" key="7">
    <source>
        <dbReference type="PROSITE" id="PS50106"/>
    </source>
</evidence>
<dbReference type="GO" id="GO:0005886">
    <property type="term" value="C:plasma membrane"/>
    <property type="evidence" value="ECO:0007669"/>
    <property type="project" value="TreeGrafter"/>
</dbReference>
<dbReference type="Pfam" id="PF00625">
    <property type="entry name" value="Guanylate_kin"/>
    <property type="match status" value="1"/>
</dbReference>
<feature type="region of interest" description="Disordered" evidence="4">
    <location>
        <begin position="986"/>
        <end position="1056"/>
    </location>
</feature>
<feature type="compositionally biased region" description="Basic and acidic residues" evidence="4">
    <location>
        <begin position="988"/>
        <end position="1005"/>
    </location>
</feature>
<feature type="region of interest" description="Disordered" evidence="4">
    <location>
        <begin position="152"/>
        <end position="201"/>
    </location>
</feature>
<dbReference type="PANTHER" id="PTHR13865">
    <property type="entry name" value="TIGHT JUNCTION PROTEIN"/>
    <property type="match status" value="1"/>
</dbReference>
<evidence type="ECO:0000259" key="8">
    <source>
        <dbReference type="PROSITE" id="PS50209"/>
    </source>
</evidence>
<dbReference type="InterPro" id="IPR001452">
    <property type="entry name" value="SH3_domain"/>
</dbReference>
<feature type="compositionally biased region" description="Basic and acidic residues" evidence="4">
    <location>
        <begin position="1285"/>
        <end position="1297"/>
    </location>
</feature>
<name>A0AA88YFT0_PINIB</name>
<sequence length="1733" mass="194624">MAGKEGVSRLLARHKSSLVRDLDVNKLIPRLLSKDIITASEEKYLLENPDPKKRTEKVLDLLSKKGVGAFHQFCACLEEISPHLLTGFILDTSDTGTTDDRNPTQALQIGYELALKERDALLRDKARAVEEKDEVVRQLELIRSERDTALASLENITGKPSKNTNSKAAESSPAVDRRSKSPSRRNKTRAMESDTELDESTIMHRRDPLRWSKSLNDLRMKNVNFWHNVLDRQVAGFGFGIAVSGGKDNPHFANGDPSIAISDVLKAGPAEGKLQINDRVLNVNGVPLENVDHKTAIAVLKDSGNTVNLVIRRRIVIPAMSEPDNTPLKITLSKKNRRDEFGVVLGCRFFIKEILANSLAAQDGGLKEGDTVLKINNSPMDTLSLMEAMKLIAKTKDKLQLFVTQKKYEDKYRRINGKAQDDEYSLGYGTLQGTLPTKRPDVEDVNIYRPSVSSENDMYRGGNYPQEVPPGAYPGSEHARYDGRYILDHEAPPRPPLPMDADAPPRPPSPGKDLLRPDDFYSPPHAPRSPQTPYSPSDGYMSDRDMRRGESMMDKGMSRRHHEERYVGKRKDIVAEPRFVYFEKHPELGLGLRLAGGNATGIFIASVQPGSEAEAVGLTEGDKILKANEAEIPGMSREDAVTYLTSLEGRVSMVVQYKKEDYDRIMASHEAGDSFYIRTHFEYHQQEQGELSFTLGDIFHVKDTLFRGVVGSWLAVRVGRNNQETQKGIIPNRNRAEQIFLSSNQVETSEKENTPSKSRSLLFKRKSARRSKSLGKDHWEDVIFSNLTTKFPAYEQVLIKDPGFVRPVVLFGAVADIARDKLLNDYPGRFESPQSDGHDYDDDRKNKSGIIRLGAIKEIISKKKHCLLDVTPHNVDKLNYAQYYPIVVFLKAENKSVIKDVRGRLAKMSNKNPKKLLEQSQKLEKMYPHLFTATITHDNTDKWYRSLTEMIDLQQKQQIWVSERKPDEDVSDEYLFPMASRLSYAANRDSESEAVSPRDDYELSPKHKKRLVRSSSDPSINTTEKIPGIPPYPAPPSYHRSPSSPSSPPGHGFFDDRRYVDIDRRSEDRYYPSYYASESHFPHSRANIDPYATITPRERLRGRIPEDDQWYNPAFQDSRENPERFDPDYRRSEPDLQRHTRTSANSLPGHYQEQPTNRQFPEHRPYNDSSSFSSDSYSKYTSNPANRHDDSKLREKFGNLAVDSRVRGTSHDPYRFTRSTANPVNTANVDKSKLSDLSARYRKDEQPGRKSQPGPGGNPGSTVPPPGPGGRVKKEPPPVPVKTYNLKDRGIMPDDQKIRNYENSNRAYSYVDGRHTGEDGRNMYADPNENPYDYVAPRTNYQQRSQPVNTHTNQNNVYARPHVQQDRHSREGSYDRGRSFINQIYMDHQELEKLRNQESANLPRDSGYPSPDSRPRSEEAQSLPSPDSLVTSVPHGTMDSFSSYKNLITPGFYSSRKPSAPPSDDVGGGSHDPNDSDDRGSAFEAYRKPAMSTFGKVPVDRDQTIHSAHSIDNPRRYVSTNSSPNVSAEKQNSNEHLEEQETNASKVEEDKGHDLDTKSEGQGGGSTSASMSSAETVILNHRSDSVSTEEGHTVVATARGIFDSKGGVLESKETGVSIVIPQGAIPEGVSQEIYFKVCRDNNILPPLDREKGETLLSPLVMCGPHGLKFRLPVELRLPHCASVNPDSWSFALKSSDSPSGHPTQWQNMTLAGMDGPAQGRVGKNSVSVLVDHF</sequence>
<dbReference type="Gene3D" id="3.40.50.300">
    <property type="entry name" value="P-loop containing nucleotide triphosphate hydrolases"/>
    <property type="match status" value="1"/>
</dbReference>
<dbReference type="SMART" id="SM00228">
    <property type="entry name" value="PDZ"/>
    <property type="match status" value="3"/>
</dbReference>
<dbReference type="PANTHER" id="PTHR13865:SF28">
    <property type="entry name" value="POLYCHAETOID, ISOFORM O"/>
    <property type="match status" value="1"/>
</dbReference>
<feature type="compositionally biased region" description="Basic and acidic residues" evidence="4">
    <location>
        <begin position="1312"/>
        <end position="1321"/>
    </location>
</feature>
<accession>A0AA88YFT0</accession>
<evidence type="ECO:0000256" key="3">
    <source>
        <dbReference type="SAM" id="Coils"/>
    </source>
</evidence>
<dbReference type="SUPFAM" id="SSF52540">
    <property type="entry name" value="P-loop containing nucleoside triphosphate hydrolases"/>
    <property type="match status" value="1"/>
</dbReference>